<dbReference type="PANTHER" id="PTHR30469">
    <property type="entry name" value="MULTIDRUG RESISTANCE PROTEIN MDTA"/>
    <property type="match status" value="1"/>
</dbReference>
<organism evidence="6 7">
    <name type="scientific">Falsiruegeria litorea R37</name>
    <dbReference type="NCBI Taxonomy" id="1200284"/>
    <lineage>
        <taxon>Bacteria</taxon>
        <taxon>Pseudomonadati</taxon>
        <taxon>Pseudomonadota</taxon>
        <taxon>Alphaproteobacteria</taxon>
        <taxon>Rhodobacterales</taxon>
        <taxon>Roseobacteraceae</taxon>
        <taxon>Falsiruegeria</taxon>
    </lineage>
</organism>
<dbReference type="SUPFAM" id="SSF111369">
    <property type="entry name" value="HlyD-like secretion proteins"/>
    <property type="match status" value="1"/>
</dbReference>
<dbReference type="Gene3D" id="2.40.50.100">
    <property type="match status" value="1"/>
</dbReference>
<dbReference type="RefSeq" id="WP_085797964.1">
    <property type="nucleotide sequence ID" value="NZ_FWFO01000007.1"/>
</dbReference>
<dbReference type="NCBIfam" id="TIGR01730">
    <property type="entry name" value="RND_mfp"/>
    <property type="match status" value="1"/>
</dbReference>
<gene>
    <name evidence="6" type="primary">macA</name>
    <name evidence="6" type="ORF">TRL7639_04322</name>
</gene>
<dbReference type="EMBL" id="FWFO01000007">
    <property type="protein sequence ID" value="SLN72469.1"/>
    <property type="molecule type" value="Genomic_DNA"/>
</dbReference>
<dbReference type="OrthoDB" id="9806939at2"/>
<sequence>MKRLLVWAVSVCLFVTAAAWVAYASWSGMSERFEALEPPAPSPTQVRWAKVEVQELRDWIHGQGTARAVRRRHLTFEVPGRVVEIADAMREGARVHGPSDGRQGQLIARLDDVDHVEAVRIADTGLIQAERNVDMAQAQLRQSKSTEKLWRARLDRAKALLDKKVISQQKFDEATAELEVAIANVAASEAQVVAREAGVLAARNEVSRARRNMERAKIHAPWDGVIARLNIREGKYVVPEDMSNRNETEMTATFPVTLIDTSTFKVEVEVPMHRRTQLQVGNPAQILRGPMGVAPLEAHIHAVAPMLSPGSRTVRVTLRTKATNPNLIDGELVQVKILRVAQRVPTIPVEALLYHDNQAKVMLVDPETGIVDERELITGIREDTVIEVKEGLSPGEIVVTDGRHRVLSGDPVHLLEEEGDK</sequence>
<dbReference type="InterPro" id="IPR058627">
    <property type="entry name" value="MdtA-like_C"/>
</dbReference>
<dbReference type="PANTHER" id="PTHR30469:SF15">
    <property type="entry name" value="HLYD FAMILY OF SECRETION PROTEINS"/>
    <property type="match status" value="1"/>
</dbReference>
<evidence type="ECO:0000259" key="5">
    <source>
        <dbReference type="Pfam" id="PF25967"/>
    </source>
</evidence>
<dbReference type="GO" id="GO:0030313">
    <property type="term" value="C:cell envelope"/>
    <property type="evidence" value="ECO:0007669"/>
    <property type="project" value="UniProtKB-SubCell"/>
</dbReference>
<dbReference type="Gene3D" id="2.40.420.20">
    <property type="match status" value="1"/>
</dbReference>
<comment type="similarity">
    <text evidence="1">Belongs to the membrane fusion protein (MFP) (TC 8.A.1) family.</text>
</comment>
<dbReference type="GO" id="GO:1990281">
    <property type="term" value="C:efflux pump complex"/>
    <property type="evidence" value="ECO:0007669"/>
    <property type="project" value="TreeGrafter"/>
</dbReference>
<dbReference type="InterPro" id="IPR058624">
    <property type="entry name" value="MdtA-like_HH"/>
</dbReference>
<dbReference type="GO" id="GO:0015562">
    <property type="term" value="F:efflux transmembrane transporter activity"/>
    <property type="evidence" value="ECO:0007669"/>
    <property type="project" value="TreeGrafter"/>
</dbReference>
<evidence type="ECO:0000313" key="7">
    <source>
        <dbReference type="Proteomes" id="UP000193077"/>
    </source>
</evidence>
<evidence type="ECO:0000256" key="2">
    <source>
        <dbReference type="ARBA" id="ARBA00023054"/>
    </source>
</evidence>
<feature type="domain" description="Multidrug resistance protein MdtA-like alpha-helical hairpin" evidence="4">
    <location>
        <begin position="134"/>
        <end position="203"/>
    </location>
</feature>
<dbReference type="InterPro" id="IPR006143">
    <property type="entry name" value="RND_pump_MFP"/>
</dbReference>
<reference evidence="6 7" key="1">
    <citation type="submission" date="2017-03" db="EMBL/GenBank/DDBJ databases">
        <authorList>
            <person name="Afonso C.L."/>
            <person name="Miller P.J."/>
            <person name="Scott M.A."/>
            <person name="Spackman E."/>
            <person name="Goraichik I."/>
            <person name="Dimitrov K.M."/>
            <person name="Suarez D.L."/>
            <person name="Swayne D.E."/>
        </authorList>
    </citation>
    <scope>NUCLEOTIDE SEQUENCE [LARGE SCALE GENOMIC DNA]</scope>
    <source>
        <strain evidence="6 7">CECT 7639</strain>
    </source>
</reference>
<keyword evidence="7" id="KW-1185">Reference proteome</keyword>
<feature type="domain" description="Multidrug resistance protein MdtA-like C-terminal permuted SH3" evidence="5">
    <location>
        <begin position="346"/>
        <end position="403"/>
    </location>
</feature>
<evidence type="ECO:0000256" key="1">
    <source>
        <dbReference type="ARBA" id="ARBA00009477"/>
    </source>
</evidence>
<dbReference type="Proteomes" id="UP000193077">
    <property type="component" value="Unassembled WGS sequence"/>
</dbReference>
<dbReference type="GO" id="GO:1990195">
    <property type="term" value="C:macrolide transmembrane transporter complex"/>
    <property type="evidence" value="ECO:0007669"/>
    <property type="project" value="InterPro"/>
</dbReference>
<dbReference type="InterPro" id="IPR030190">
    <property type="entry name" value="MacA_alpha-hairpin_sf"/>
</dbReference>
<proteinExistence type="inferred from homology"/>
<dbReference type="Pfam" id="PF25967">
    <property type="entry name" value="RND-MFP_C"/>
    <property type="match status" value="1"/>
</dbReference>
<evidence type="ECO:0000256" key="3">
    <source>
        <dbReference type="SAM" id="Coils"/>
    </source>
</evidence>
<dbReference type="Pfam" id="PF25876">
    <property type="entry name" value="HH_MFP_RND"/>
    <property type="match status" value="1"/>
</dbReference>
<dbReference type="GO" id="GO:0019898">
    <property type="term" value="C:extrinsic component of membrane"/>
    <property type="evidence" value="ECO:0007669"/>
    <property type="project" value="InterPro"/>
</dbReference>
<protein>
    <submittedName>
        <fullName evidence="6">Macrolide export protein MacA</fullName>
    </submittedName>
</protein>
<dbReference type="AlphaFoldDB" id="A0A1Y5TTT9"/>
<dbReference type="Gene3D" id="2.40.30.170">
    <property type="match status" value="1"/>
</dbReference>
<evidence type="ECO:0000313" key="6">
    <source>
        <dbReference type="EMBL" id="SLN72469.1"/>
    </source>
</evidence>
<keyword evidence="2 3" id="KW-0175">Coiled coil</keyword>
<dbReference type="GO" id="GO:1990961">
    <property type="term" value="P:xenobiotic detoxification by transmembrane export across the plasma membrane"/>
    <property type="evidence" value="ECO:0007669"/>
    <property type="project" value="InterPro"/>
</dbReference>
<dbReference type="Gene3D" id="6.10.140.1990">
    <property type="match status" value="1"/>
</dbReference>
<accession>A0A1Y5TTT9</accession>
<name>A0A1Y5TTT9_9RHOB</name>
<evidence type="ECO:0000259" key="4">
    <source>
        <dbReference type="Pfam" id="PF25876"/>
    </source>
</evidence>
<feature type="coiled-coil region" evidence="3">
    <location>
        <begin position="171"/>
        <end position="219"/>
    </location>
</feature>